<name>A0A7X1ZEJ8_9PROT</name>
<evidence type="ECO:0000313" key="3">
    <source>
        <dbReference type="EMBL" id="MQX36574.1"/>
    </source>
</evidence>
<keyword evidence="1" id="KW-0472">Membrane</keyword>
<gene>
    <name evidence="3" type="ORF">GHC57_08600</name>
</gene>
<dbReference type="Pfam" id="PF11127">
    <property type="entry name" value="YgaP-like_TM"/>
    <property type="match status" value="1"/>
</dbReference>
<reference evidence="3 4" key="1">
    <citation type="submission" date="2019-10" db="EMBL/GenBank/DDBJ databases">
        <title>Draft whole-genome sequence of the purple nonsulfur photosynthetic bacterium Roseospira navarrensis DSM 15114.</title>
        <authorList>
            <person name="Kyndt J.A."/>
            <person name="Meyer T.E."/>
        </authorList>
    </citation>
    <scope>NUCLEOTIDE SEQUENCE [LARGE SCALE GENOMIC DNA]</scope>
    <source>
        <strain evidence="3 4">DSM 15114</strain>
    </source>
</reference>
<feature type="transmembrane region" description="Helical" evidence="1">
    <location>
        <begin position="17"/>
        <end position="45"/>
    </location>
</feature>
<sequence>MFDFEKNVGFYDSMARIFFGVFLISFAIFGGPHMAVGWLGIIPLVSGLMGKCPMYRLLGVDTRKYG</sequence>
<evidence type="ECO:0000256" key="1">
    <source>
        <dbReference type="SAM" id="Phobius"/>
    </source>
</evidence>
<keyword evidence="1" id="KW-0812">Transmembrane</keyword>
<dbReference type="Proteomes" id="UP000434582">
    <property type="component" value="Unassembled WGS sequence"/>
</dbReference>
<organism evidence="3 4">
    <name type="scientific">Roseospira navarrensis</name>
    <dbReference type="NCBI Taxonomy" id="140058"/>
    <lineage>
        <taxon>Bacteria</taxon>
        <taxon>Pseudomonadati</taxon>
        <taxon>Pseudomonadota</taxon>
        <taxon>Alphaproteobacteria</taxon>
        <taxon>Rhodospirillales</taxon>
        <taxon>Rhodospirillaceae</taxon>
        <taxon>Roseospira</taxon>
    </lineage>
</organism>
<keyword evidence="1" id="KW-1133">Transmembrane helix</keyword>
<protein>
    <submittedName>
        <fullName evidence="3">DUF2892 domain-containing protein</fullName>
    </submittedName>
</protein>
<dbReference type="InterPro" id="IPR021309">
    <property type="entry name" value="YgaP-like_TM"/>
</dbReference>
<dbReference type="OrthoDB" id="9804804at2"/>
<evidence type="ECO:0000313" key="4">
    <source>
        <dbReference type="Proteomes" id="UP000434582"/>
    </source>
</evidence>
<dbReference type="EMBL" id="WIVE01000022">
    <property type="protein sequence ID" value="MQX36574.1"/>
    <property type="molecule type" value="Genomic_DNA"/>
</dbReference>
<dbReference type="AlphaFoldDB" id="A0A7X1ZEJ8"/>
<keyword evidence="4" id="KW-1185">Reference proteome</keyword>
<evidence type="ECO:0000259" key="2">
    <source>
        <dbReference type="Pfam" id="PF11127"/>
    </source>
</evidence>
<comment type="caution">
    <text evidence="3">The sequence shown here is derived from an EMBL/GenBank/DDBJ whole genome shotgun (WGS) entry which is preliminary data.</text>
</comment>
<dbReference type="RefSeq" id="WP_153343190.1">
    <property type="nucleotide sequence ID" value="NZ_WIVE01000022.1"/>
</dbReference>
<accession>A0A7X1ZEJ8</accession>
<feature type="domain" description="Inner membrane protein YgaP-like transmembrane" evidence="2">
    <location>
        <begin position="5"/>
        <end position="64"/>
    </location>
</feature>
<proteinExistence type="predicted"/>